<organism evidence="2 3">
    <name type="scientific">Olpidium bornovanus</name>
    <dbReference type="NCBI Taxonomy" id="278681"/>
    <lineage>
        <taxon>Eukaryota</taxon>
        <taxon>Fungi</taxon>
        <taxon>Fungi incertae sedis</taxon>
        <taxon>Olpidiomycota</taxon>
        <taxon>Olpidiomycotina</taxon>
        <taxon>Olpidiomycetes</taxon>
        <taxon>Olpidiales</taxon>
        <taxon>Olpidiaceae</taxon>
        <taxon>Olpidium</taxon>
    </lineage>
</organism>
<accession>A0A8H8DI24</accession>
<protein>
    <submittedName>
        <fullName evidence="2">Uncharacterized protein</fullName>
    </submittedName>
</protein>
<evidence type="ECO:0000313" key="2">
    <source>
        <dbReference type="EMBL" id="KAG5459098.1"/>
    </source>
</evidence>
<proteinExistence type="predicted"/>
<feature type="compositionally biased region" description="Basic and acidic residues" evidence="1">
    <location>
        <begin position="165"/>
        <end position="181"/>
    </location>
</feature>
<reference evidence="2 3" key="1">
    <citation type="journal article" name="Sci. Rep.">
        <title>Genome-scale phylogenetic analyses confirm Olpidium as the closest living zoosporic fungus to the non-flagellated, terrestrial fungi.</title>
        <authorList>
            <person name="Chang Y."/>
            <person name="Rochon D."/>
            <person name="Sekimoto S."/>
            <person name="Wang Y."/>
            <person name="Chovatia M."/>
            <person name="Sandor L."/>
            <person name="Salamov A."/>
            <person name="Grigoriev I.V."/>
            <person name="Stajich J.E."/>
            <person name="Spatafora J.W."/>
        </authorList>
    </citation>
    <scope>NUCLEOTIDE SEQUENCE [LARGE SCALE GENOMIC DNA]</scope>
    <source>
        <strain evidence="2">S191</strain>
    </source>
</reference>
<keyword evidence="3" id="KW-1185">Reference proteome</keyword>
<evidence type="ECO:0000313" key="3">
    <source>
        <dbReference type="Proteomes" id="UP000673691"/>
    </source>
</evidence>
<feature type="region of interest" description="Disordered" evidence="1">
    <location>
        <begin position="58"/>
        <end position="189"/>
    </location>
</feature>
<gene>
    <name evidence="2" type="ORF">BJ554DRAFT_553</name>
</gene>
<evidence type="ECO:0000256" key="1">
    <source>
        <dbReference type="SAM" id="MobiDB-lite"/>
    </source>
</evidence>
<dbReference type="EMBL" id="JAEFCI010007375">
    <property type="protein sequence ID" value="KAG5459098.1"/>
    <property type="molecule type" value="Genomic_DNA"/>
</dbReference>
<name>A0A8H8DI24_9FUNG</name>
<feature type="compositionally biased region" description="Basic and acidic residues" evidence="1">
    <location>
        <begin position="72"/>
        <end position="103"/>
    </location>
</feature>
<sequence>MRLSPGPSTQQQQQPAARNPTEEGASSPAHRAEPATQRSALRVEALVSLVFARTTTMSAAPGIGPSSPVPAAEKDAPGGKPASDRSLLDRIMDKIGSDPRAPQEPETPANPPVGSTARSGPDPAPPAAKSQDGAKVIHPSAAGPGGSPSTDAIKGAVAAGSGDLARGRGGLDRSRVAEAPDGRCVGPSGGAAIEQVQARAGSGVQPQPSRRWPSQIPGGQCADVNPRAAKPFDVRAAGGEIVLLAGEPAAANQPRLRHLTRRRRGPGCIRTLVSGLAGPEFSASNSVPGVGRRERCWKLAGCGVVDAVDALSNNAVGD</sequence>
<feature type="region of interest" description="Disordered" evidence="1">
    <location>
        <begin position="1"/>
        <end position="39"/>
    </location>
</feature>
<comment type="caution">
    <text evidence="2">The sequence shown here is derived from an EMBL/GenBank/DDBJ whole genome shotgun (WGS) entry which is preliminary data.</text>
</comment>
<dbReference type="AlphaFoldDB" id="A0A8H8DI24"/>
<dbReference type="Proteomes" id="UP000673691">
    <property type="component" value="Unassembled WGS sequence"/>
</dbReference>